<evidence type="ECO:0000256" key="1">
    <source>
        <dbReference type="SAM" id="MobiDB-lite"/>
    </source>
</evidence>
<dbReference type="InterPro" id="IPR044855">
    <property type="entry name" value="CoA-Trfase_III_dom3_sf"/>
</dbReference>
<dbReference type="InterPro" id="IPR050509">
    <property type="entry name" value="CoA-transferase_III"/>
</dbReference>
<name>A0AA37MP90_9BURK</name>
<dbReference type="PANTHER" id="PTHR48228">
    <property type="entry name" value="SUCCINYL-COA--D-CITRAMALATE COA-TRANSFERASE"/>
    <property type="match status" value="1"/>
</dbReference>
<reference evidence="2" key="1">
    <citation type="submission" date="2022-09" db="EMBL/GenBank/DDBJ databases">
        <title>Isolation and characterization of 3-chlorobenzoate degrading bacteria from soils in Shizuoka.</title>
        <authorList>
            <person name="Ifat A."/>
            <person name="Ogawa N."/>
            <person name="Kimbara K."/>
            <person name="Moriuchi R."/>
            <person name="Dohra H."/>
            <person name="Shintani M."/>
        </authorList>
    </citation>
    <scope>NUCLEOTIDE SEQUENCE</scope>
    <source>
        <strain evidence="2">19CS4-2</strain>
    </source>
</reference>
<dbReference type="SUPFAM" id="SSF89796">
    <property type="entry name" value="CoA-transferase family III (CaiB/BaiF)"/>
    <property type="match status" value="1"/>
</dbReference>
<dbReference type="EMBL" id="BPUS01000003">
    <property type="protein sequence ID" value="GJH24961.1"/>
    <property type="molecule type" value="Genomic_DNA"/>
</dbReference>
<feature type="region of interest" description="Disordered" evidence="1">
    <location>
        <begin position="336"/>
        <end position="357"/>
    </location>
</feature>
<comment type="caution">
    <text evidence="2">The sequence shown here is derived from an EMBL/GenBank/DDBJ whole genome shotgun (WGS) entry which is preliminary data.</text>
</comment>
<dbReference type="Gene3D" id="3.40.50.10540">
    <property type="entry name" value="Crotonobetainyl-coa:carnitine coa-transferase, domain 1"/>
    <property type="match status" value="1"/>
</dbReference>
<dbReference type="Pfam" id="PF02515">
    <property type="entry name" value="CoA_transf_3"/>
    <property type="match status" value="1"/>
</dbReference>
<dbReference type="RefSeq" id="WP_238211493.1">
    <property type="nucleotide sequence ID" value="NZ_BPUS01000003.1"/>
</dbReference>
<dbReference type="InterPro" id="IPR023606">
    <property type="entry name" value="CoA-Trfase_III_dom_1_sf"/>
</dbReference>
<dbReference type="AlphaFoldDB" id="A0AA37MP90"/>
<evidence type="ECO:0000313" key="2">
    <source>
        <dbReference type="EMBL" id="GJH24961.1"/>
    </source>
</evidence>
<dbReference type="PANTHER" id="PTHR48228:SF5">
    <property type="entry name" value="ALPHA-METHYLACYL-COA RACEMASE"/>
    <property type="match status" value="1"/>
</dbReference>
<dbReference type="Proteomes" id="UP001055111">
    <property type="component" value="Unassembled WGS sequence"/>
</dbReference>
<evidence type="ECO:0000313" key="3">
    <source>
        <dbReference type="Proteomes" id="UP001055111"/>
    </source>
</evidence>
<dbReference type="InterPro" id="IPR003673">
    <property type="entry name" value="CoA-Trfase_fam_III"/>
</dbReference>
<dbReference type="Gene3D" id="3.30.1540.10">
    <property type="entry name" value="formyl-coa transferase, domain 3"/>
    <property type="match status" value="1"/>
</dbReference>
<organism evidence="2 3">
    <name type="scientific">Caballeronia novacaledonica</name>
    <dbReference type="NCBI Taxonomy" id="1544861"/>
    <lineage>
        <taxon>Bacteria</taxon>
        <taxon>Pseudomonadati</taxon>
        <taxon>Pseudomonadota</taxon>
        <taxon>Betaproteobacteria</taxon>
        <taxon>Burkholderiales</taxon>
        <taxon>Burkholderiaceae</taxon>
        <taxon>Caballeronia</taxon>
    </lineage>
</organism>
<accession>A0AA37MP90</accession>
<protein>
    <submittedName>
        <fullName evidence="2">CoA transferase</fullName>
    </submittedName>
</protein>
<keyword evidence="2" id="KW-0808">Transferase</keyword>
<sequence length="384" mass="41358">MENARGPLAGIRIVELGGVGPAPFCCMLLADLGADIVRIDRPPGYDGGAPVEHRFNLLHRGRRSAALDLKKPEATDAVLKLVRSADALIEGFRPGVAEKLGLGPDVCLAVNPVLVYGRMTGWGQDGPLAQAPGHDINYISLTGVLHSVGRAQGGPAIPLNLAGDFGGGSLYLALGVVSALLERQRSGKGQVIDAAMVDGSASLMTLFYGLRAGDYWRDERGVNRLDSGAPWYNVYETKDGRWLSLGSNEARFWRNTLALLDLREAEMPAQHDRAQWPAVHAIFATRFRTRTRDEWCALAQGREVCIAPVLSMAEAPDHPHLRARETFVENDGVMQPAPAPRFSRTPGAIQRPPPAPGENTDAVLADWGFTPEELSALREAGAIV</sequence>
<dbReference type="GO" id="GO:0016740">
    <property type="term" value="F:transferase activity"/>
    <property type="evidence" value="ECO:0007669"/>
    <property type="project" value="UniProtKB-KW"/>
</dbReference>
<gene>
    <name evidence="2" type="ORF">CBA19CS42_10615</name>
</gene>
<proteinExistence type="predicted"/>